<sequence length="532" mass="55777">MAKDSKRNGQKARAVLRPAGGVAKLKHSKKTAQGRGADAPQGMEQPQPARAQRQKRFGAGPPAAAQQLEVGRALVCFDTCILLGHRAAAQEAWAAIEAGGGSRVQALVPLKVRLELAALRGNKGGAMQASSAAAYKLLQNMMRAVDCCRVQREDECFRQHAQPLGQQRGDDAILDALLHFHSLGAKVLLATEDKGLALRATEHGLACVAAAQLAAAVQNALAAAPWSAQHDRELALLLFVPGYQQAALGVTFASSHSRESYAAFAKRLQQPLECVLLAATRLLAGDPITAAAAASCWDGTSAAHGAQQPALHSAPAAGAARRSGVHRSSSLEQGGSGNVGQGGASSGSDSDVEDTGTPEPPEGGGSAAVAGSSSDEEASHRQQQGREKPGPAPQADEEEGWDWSWSDSKQAFIRKQRAVVPQALPSGAELRRIVSDPDYREQVLGMRSGAVNKLAHHFGVPREALLEAIAAASKLSKQTAKAANRAAARKQARRQLRQPTAAKRLGVKVKSKVHLVQAKGTAGGKLKKRRTQ</sequence>
<evidence type="ECO:0000313" key="4">
    <source>
        <dbReference type="Proteomes" id="UP000239899"/>
    </source>
</evidence>
<dbReference type="Gene3D" id="3.40.50.1010">
    <property type="entry name" value="5'-nuclease"/>
    <property type="match status" value="1"/>
</dbReference>
<feature type="region of interest" description="Disordered" evidence="1">
    <location>
        <begin position="307"/>
        <end position="402"/>
    </location>
</feature>
<feature type="compositionally biased region" description="Low complexity" evidence="1">
    <location>
        <begin position="309"/>
        <end position="322"/>
    </location>
</feature>
<gene>
    <name evidence="3" type="ORF">C2E21_0402</name>
</gene>
<dbReference type="EMBL" id="LHPG02000001">
    <property type="protein sequence ID" value="PRW60979.1"/>
    <property type="molecule type" value="Genomic_DNA"/>
</dbReference>
<name>A0A2P6U3V5_CHLSO</name>
<dbReference type="Proteomes" id="UP000239899">
    <property type="component" value="Unassembled WGS sequence"/>
</dbReference>
<protein>
    <submittedName>
        <fullName evidence="3">Transcriptional SWT1 isoform X3</fullName>
    </submittedName>
</protein>
<feature type="compositionally biased region" description="Basic and acidic residues" evidence="1">
    <location>
        <begin position="377"/>
        <end position="389"/>
    </location>
</feature>
<feature type="region of interest" description="Disordered" evidence="1">
    <location>
        <begin position="1"/>
        <end position="60"/>
    </location>
</feature>
<feature type="domain" description="PIN" evidence="2">
    <location>
        <begin position="77"/>
        <end position="208"/>
    </location>
</feature>
<keyword evidence="4" id="KW-1185">Reference proteome</keyword>
<proteinExistence type="predicted"/>
<dbReference type="Pfam" id="PF13638">
    <property type="entry name" value="PIN_4"/>
    <property type="match status" value="1"/>
</dbReference>
<reference evidence="3 4" key="1">
    <citation type="journal article" date="2018" name="Plant J.">
        <title>Genome sequences of Chlorella sorokiniana UTEX 1602 and Micractinium conductrix SAG 241.80: implications to maltose excretion by a green alga.</title>
        <authorList>
            <person name="Arriola M.B."/>
            <person name="Velmurugan N."/>
            <person name="Zhang Y."/>
            <person name="Plunkett M.H."/>
            <person name="Hondzo H."/>
            <person name="Barney B.M."/>
        </authorList>
    </citation>
    <scope>NUCLEOTIDE SEQUENCE [LARGE SCALE GENOMIC DNA]</scope>
    <source>
        <strain evidence="4">UTEX 1602</strain>
    </source>
</reference>
<evidence type="ECO:0000256" key="1">
    <source>
        <dbReference type="SAM" id="MobiDB-lite"/>
    </source>
</evidence>
<organism evidence="3 4">
    <name type="scientific">Chlorella sorokiniana</name>
    <name type="common">Freshwater green alga</name>
    <dbReference type="NCBI Taxonomy" id="3076"/>
    <lineage>
        <taxon>Eukaryota</taxon>
        <taxon>Viridiplantae</taxon>
        <taxon>Chlorophyta</taxon>
        <taxon>core chlorophytes</taxon>
        <taxon>Trebouxiophyceae</taxon>
        <taxon>Chlorellales</taxon>
        <taxon>Chlorellaceae</taxon>
        <taxon>Chlorella clade</taxon>
        <taxon>Chlorella</taxon>
    </lineage>
</organism>
<dbReference type="OrthoDB" id="521190at2759"/>
<accession>A0A2P6U3V5</accession>
<evidence type="ECO:0000313" key="3">
    <source>
        <dbReference type="EMBL" id="PRW60979.1"/>
    </source>
</evidence>
<evidence type="ECO:0000259" key="2">
    <source>
        <dbReference type="Pfam" id="PF13638"/>
    </source>
</evidence>
<dbReference type="AlphaFoldDB" id="A0A2P6U3V5"/>
<feature type="compositionally biased region" description="Gly residues" evidence="1">
    <location>
        <begin position="334"/>
        <end position="345"/>
    </location>
</feature>
<dbReference type="InterPro" id="IPR002716">
    <property type="entry name" value="PIN_dom"/>
</dbReference>
<comment type="caution">
    <text evidence="3">The sequence shown here is derived from an EMBL/GenBank/DDBJ whole genome shotgun (WGS) entry which is preliminary data.</text>
</comment>